<name>A0ACC2PVA0_9HYME</name>
<sequence length="146" mass="16944">MSETSLKKKIEEIPPIDLMIGGSPCNELSSVNPKRRGLDARLRRYVTKHNKGRHFFWLFENVASMTNQSRAKITKYLGREPKAIESVNFSAQHRLRLYWGNVPWGPYENDDVTLQDMLHRHCNRQALVEKIPTVTTKSNSLKQSKH</sequence>
<accession>A0ACC2PVA0</accession>
<evidence type="ECO:0000313" key="2">
    <source>
        <dbReference type="Proteomes" id="UP001239111"/>
    </source>
</evidence>
<dbReference type="EMBL" id="CM056741">
    <property type="protein sequence ID" value="KAJ8686711.1"/>
    <property type="molecule type" value="Genomic_DNA"/>
</dbReference>
<gene>
    <name evidence="1" type="ORF">QAD02_022505</name>
</gene>
<reference evidence="1" key="1">
    <citation type="submission" date="2023-04" db="EMBL/GenBank/DDBJ databases">
        <title>A chromosome-level genome assembly of the parasitoid wasp Eretmocerus hayati.</title>
        <authorList>
            <person name="Zhong Y."/>
            <person name="Liu S."/>
            <person name="Liu Y."/>
        </authorList>
    </citation>
    <scope>NUCLEOTIDE SEQUENCE</scope>
    <source>
        <strain evidence="1">ZJU_SS_LIU_2023</strain>
    </source>
</reference>
<keyword evidence="2" id="KW-1185">Reference proteome</keyword>
<proteinExistence type="predicted"/>
<organism evidence="1 2">
    <name type="scientific">Eretmocerus hayati</name>
    <dbReference type="NCBI Taxonomy" id="131215"/>
    <lineage>
        <taxon>Eukaryota</taxon>
        <taxon>Metazoa</taxon>
        <taxon>Ecdysozoa</taxon>
        <taxon>Arthropoda</taxon>
        <taxon>Hexapoda</taxon>
        <taxon>Insecta</taxon>
        <taxon>Pterygota</taxon>
        <taxon>Neoptera</taxon>
        <taxon>Endopterygota</taxon>
        <taxon>Hymenoptera</taxon>
        <taxon>Apocrita</taxon>
        <taxon>Proctotrupomorpha</taxon>
        <taxon>Chalcidoidea</taxon>
        <taxon>Aphelinidae</taxon>
        <taxon>Aphelininae</taxon>
        <taxon>Eretmocerus</taxon>
    </lineage>
</organism>
<protein>
    <submittedName>
        <fullName evidence="1">Uncharacterized protein</fullName>
    </submittedName>
</protein>
<comment type="caution">
    <text evidence="1">The sequence shown here is derived from an EMBL/GenBank/DDBJ whole genome shotgun (WGS) entry which is preliminary data.</text>
</comment>
<dbReference type="Proteomes" id="UP001239111">
    <property type="component" value="Chromosome 1"/>
</dbReference>
<evidence type="ECO:0000313" key="1">
    <source>
        <dbReference type="EMBL" id="KAJ8686711.1"/>
    </source>
</evidence>